<sequence>MSLPPTICTFESSALIELKGPQNFHQWKQLLRVELEAEDLTAYVFGSPHDRNSIKVPPEPNKDVQPEEHKAWRLARARAMKILCSTLKDKEVFGRLLREYLDVETQGPDWVFQMCINFFGSGGCS</sequence>
<evidence type="ECO:0000313" key="2">
    <source>
        <dbReference type="Proteomes" id="UP001281003"/>
    </source>
</evidence>
<keyword evidence="2" id="KW-1185">Reference proteome</keyword>
<dbReference type="EMBL" id="JAUTDP010000002">
    <property type="protein sequence ID" value="KAK3401901.1"/>
    <property type="molecule type" value="Genomic_DNA"/>
</dbReference>
<gene>
    <name evidence="1" type="ORF">B0T20DRAFT_126225</name>
</gene>
<organism evidence="1 2">
    <name type="scientific">Sordaria brevicollis</name>
    <dbReference type="NCBI Taxonomy" id="83679"/>
    <lineage>
        <taxon>Eukaryota</taxon>
        <taxon>Fungi</taxon>
        <taxon>Dikarya</taxon>
        <taxon>Ascomycota</taxon>
        <taxon>Pezizomycotina</taxon>
        <taxon>Sordariomycetes</taxon>
        <taxon>Sordariomycetidae</taxon>
        <taxon>Sordariales</taxon>
        <taxon>Sordariaceae</taxon>
        <taxon>Sordaria</taxon>
    </lineage>
</organism>
<accession>A0AAE0UF32</accession>
<proteinExistence type="predicted"/>
<dbReference type="AlphaFoldDB" id="A0AAE0UF32"/>
<name>A0AAE0UF32_SORBR</name>
<reference evidence="1" key="1">
    <citation type="journal article" date="2023" name="Mol. Phylogenet. Evol.">
        <title>Genome-scale phylogeny and comparative genomics of the fungal order Sordariales.</title>
        <authorList>
            <person name="Hensen N."/>
            <person name="Bonometti L."/>
            <person name="Westerberg I."/>
            <person name="Brannstrom I.O."/>
            <person name="Guillou S."/>
            <person name="Cros-Aarteil S."/>
            <person name="Calhoun S."/>
            <person name="Haridas S."/>
            <person name="Kuo A."/>
            <person name="Mondo S."/>
            <person name="Pangilinan J."/>
            <person name="Riley R."/>
            <person name="LaButti K."/>
            <person name="Andreopoulos B."/>
            <person name="Lipzen A."/>
            <person name="Chen C."/>
            <person name="Yan M."/>
            <person name="Daum C."/>
            <person name="Ng V."/>
            <person name="Clum A."/>
            <person name="Steindorff A."/>
            <person name="Ohm R.A."/>
            <person name="Martin F."/>
            <person name="Silar P."/>
            <person name="Natvig D.O."/>
            <person name="Lalanne C."/>
            <person name="Gautier V."/>
            <person name="Ament-Velasquez S.L."/>
            <person name="Kruys A."/>
            <person name="Hutchinson M.I."/>
            <person name="Powell A.J."/>
            <person name="Barry K."/>
            <person name="Miller A.N."/>
            <person name="Grigoriev I.V."/>
            <person name="Debuchy R."/>
            <person name="Gladieux P."/>
            <person name="Hiltunen Thoren M."/>
            <person name="Johannesson H."/>
        </authorList>
    </citation>
    <scope>NUCLEOTIDE SEQUENCE</scope>
    <source>
        <strain evidence="1">FGSC 1904</strain>
    </source>
</reference>
<protein>
    <submittedName>
        <fullName evidence="1">Uncharacterized protein</fullName>
    </submittedName>
</protein>
<comment type="caution">
    <text evidence="1">The sequence shown here is derived from an EMBL/GenBank/DDBJ whole genome shotgun (WGS) entry which is preliminary data.</text>
</comment>
<evidence type="ECO:0000313" key="1">
    <source>
        <dbReference type="EMBL" id="KAK3401901.1"/>
    </source>
</evidence>
<dbReference type="Proteomes" id="UP001281003">
    <property type="component" value="Unassembled WGS sequence"/>
</dbReference>
<reference evidence="1" key="2">
    <citation type="submission" date="2023-07" db="EMBL/GenBank/DDBJ databases">
        <authorList>
            <consortium name="Lawrence Berkeley National Laboratory"/>
            <person name="Haridas S."/>
            <person name="Hensen N."/>
            <person name="Bonometti L."/>
            <person name="Westerberg I."/>
            <person name="Brannstrom I.O."/>
            <person name="Guillou S."/>
            <person name="Cros-Aarteil S."/>
            <person name="Calhoun S."/>
            <person name="Kuo A."/>
            <person name="Mondo S."/>
            <person name="Pangilinan J."/>
            <person name="Riley R."/>
            <person name="LaButti K."/>
            <person name="Andreopoulos B."/>
            <person name="Lipzen A."/>
            <person name="Chen C."/>
            <person name="Yanf M."/>
            <person name="Daum C."/>
            <person name="Ng V."/>
            <person name="Clum A."/>
            <person name="Steindorff A."/>
            <person name="Ohm R."/>
            <person name="Martin F."/>
            <person name="Silar P."/>
            <person name="Natvig D."/>
            <person name="Lalanne C."/>
            <person name="Gautier V."/>
            <person name="Ament-velasquez S.L."/>
            <person name="Kruys A."/>
            <person name="Hutchinson M.I."/>
            <person name="Powell A.J."/>
            <person name="Barry K."/>
            <person name="Miller A.N."/>
            <person name="Grigoriev I.V."/>
            <person name="Debuchy R."/>
            <person name="Gladieux P."/>
            <person name="Thoren M.H."/>
            <person name="Johannesson H."/>
        </authorList>
    </citation>
    <scope>NUCLEOTIDE SEQUENCE</scope>
    <source>
        <strain evidence="1">FGSC 1904</strain>
    </source>
</reference>